<evidence type="ECO:0000313" key="2">
    <source>
        <dbReference type="EMBL" id="MBX7490500.1"/>
    </source>
</evidence>
<organism evidence="2 3">
    <name type="scientific">Helicobacter turcicus</name>
    <dbReference type="NCBI Taxonomy" id="2867412"/>
    <lineage>
        <taxon>Bacteria</taxon>
        <taxon>Pseudomonadati</taxon>
        <taxon>Campylobacterota</taxon>
        <taxon>Epsilonproteobacteria</taxon>
        <taxon>Campylobacterales</taxon>
        <taxon>Helicobacteraceae</taxon>
        <taxon>Helicobacter</taxon>
    </lineage>
</organism>
<dbReference type="InterPro" id="IPR058078">
    <property type="entry name" value="Cj0814-like"/>
</dbReference>
<accession>A0ABS7JM83</accession>
<reference evidence="2 3" key="1">
    <citation type="submission" date="2021-08" db="EMBL/GenBank/DDBJ databases">
        <title>Helicobacter spp. isolated from feces of Anatolian Ground Squirrel (Spermophilus xanthoprymnus) in Turkey.</title>
        <authorList>
            <person name="Aydin F."/>
            <person name="Abay S."/>
            <person name="Kayman T."/>
            <person name="Karakaya E."/>
            <person name="Saticioglu I.B."/>
        </authorList>
    </citation>
    <scope>NUCLEOTIDE SEQUENCE [LARGE SCALE GENOMIC DNA]</scope>
    <source>
        <strain evidence="2 3">Faydin-H70</strain>
    </source>
</reference>
<name>A0ABS7JM83_9HELI</name>
<evidence type="ECO:0000313" key="3">
    <source>
        <dbReference type="Proteomes" id="UP000700059"/>
    </source>
</evidence>
<dbReference type="EMBL" id="JAIGYQ010000003">
    <property type="protein sequence ID" value="MBX7490500.1"/>
    <property type="molecule type" value="Genomic_DNA"/>
</dbReference>
<protein>
    <submittedName>
        <fullName evidence="2">Uncharacterized protein</fullName>
    </submittedName>
</protein>
<dbReference type="RefSeq" id="WP_221531761.1">
    <property type="nucleotide sequence ID" value="NZ_JAIGYP010000003.1"/>
</dbReference>
<gene>
    <name evidence="2" type="ORF">K4G57_03325</name>
</gene>
<comment type="caution">
    <text evidence="2">The sequence shown here is derived from an EMBL/GenBank/DDBJ whole genome shotgun (WGS) entry which is preliminary data.</text>
</comment>
<dbReference type="Proteomes" id="UP000700059">
    <property type="component" value="Unassembled WGS sequence"/>
</dbReference>
<evidence type="ECO:0000256" key="1">
    <source>
        <dbReference type="SAM" id="MobiDB-lite"/>
    </source>
</evidence>
<keyword evidence="3" id="KW-1185">Reference proteome</keyword>
<sequence length="361" mass="40176">MINSLNSNISLTGYSLNIKNNVNSNASASSSANVETKEQSSSNKKVLGYTVDKDGYFTEEFNKVAGIPEDYKIHSSSMESLARAVNPSNIFRAFKSIDVAKTIGNAYKVLSQVVGEDVLTAKNSFTLDEIAKFPQGYEYNNQTMQVTSIHKSVSDYVNAELNFNWNNGTGTQTSSLFFNTSLTAPSTDIFNNHHGGKELGVAFNSNGDKYTNADGSITKGGLLVAVVNANIYTQEGETTISGKMQGFDKSLSVQEAKNIERMLGFNGTNTLGIVADTKGYFALLEETDMDSFRKKYAEFLKSNKKELERIKREGKELEENYKDPLTIMFEEMEKAHKEHLEHIKKKKQEEKEKTRKLDITA</sequence>
<proteinExistence type="predicted"/>
<dbReference type="NCBIfam" id="NF046095">
    <property type="entry name" value="flg_dep_Cj0814"/>
    <property type="match status" value="1"/>
</dbReference>
<feature type="region of interest" description="Disordered" evidence="1">
    <location>
        <begin position="339"/>
        <end position="361"/>
    </location>
</feature>